<accession>A0AA47LTB2</accession>
<dbReference type="Pfam" id="PF00583">
    <property type="entry name" value="Acetyltransf_1"/>
    <property type="match status" value="1"/>
</dbReference>
<proteinExistence type="predicted"/>
<dbReference type="RefSeq" id="WP_269580178.1">
    <property type="nucleotide sequence ID" value="NZ_CP114589.1"/>
</dbReference>
<dbReference type="InterPro" id="IPR016181">
    <property type="entry name" value="Acyl_CoA_acyltransferase"/>
</dbReference>
<feature type="domain" description="N-acetyltransferase" evidence="1">
    <location>
        <begin position="1"/>
        <end position="142"/>
    </location>
</feature>
<evidence type="ECO:0000259" key="1">
    <source>
        <dbReference type="PROSITE" id="PS51186"/>
    </source>
</evidence>
<evidence type="ECO:0000313" key="3">
    <source>
        <dbReference type="Proteomes" id="UP001164748"/>
    </source>
</evidence>
<keyword evidence="2" id="KW-0614">Plasmid</keyword>
<dbReference type="Gene3D" id="3.40.630.30">
    <property type="match status" value="1"/>
</dbReference>
<organism evidence="2 3">
    <name type="scientific">Salinivibrio kushneri</name>
    <dbReference type="NCBI Taxonomy" id="1908198"/>
    <lineage>
        <taxon>Bacteria</taxon>
        <taxon>Pseudomonadati</taxon>
        <taxon>Pseudomonadota</taxon>
        <taxon>Gammaproteobacteria</taxon>
        <taxon>Vibrionales</taxon>
        <taxon>Vibrionaceae</taxon>
        <taxon>Salinivibrio</taxon>
    </lineage>
</organism>
<sequence length="142" mass="15820">MIRQATDKDIDTISQLCARCQSDEIDKRQMRRHIKHLLNQDLVSVSVAELCGLVAGVVVCQVIPQLGLSGHMGRISTIIVDEPFRDMTLGRQLLMAAEHALMAKGCDHIEVVPSYQKDDAQSFYIHCGFHLTPERLVKPLAA</sequence>
<protein>
    <submittedName>
        <fullName evidence="2">GNAT family N-acetyltransferase</fullName>
        <ecNumber evidence="2">2.3.1.-</ecNumber>
    </submittedName>
</protein>
<keyword evidence="2" id="KW-0808">Transferase</keyword>
<gene>
    <name evidence="2" type="ORF">N8M53_15150</name>
</gene>
<dbReference type="EMBL" id="CP114589">
    <property type="protein sequence ID" value="WBA10142.1"/>
    <property type="molecule type" value="Genomic_DNA"/>
</dbReference>
<dbReference type="CDD" id="cd04301">
    <property type="entry name" value="NAT_SF"/>
    <property type="match status" value="1"/>
</dbReference>
<dbReference type="EC" id="2.3.1.-" evidence="2"/>
<reference evidence="2" key="1">
    <citation type="submission" date="2022-09" db="EMBL/GenBank/DDBJ databases">
        <authorList>
            <person name="Li Z.-J."/>
        </authorList>
    </citation>
    <scope>NUCLEOTIDE SEQUENCE</scope>
    <source>
        <strain evidence="2">TGB11</strain>
        <plasmid evidence="2">unnamed</plasmid>
    </source>
</reference>
<dbReference type="Proteomes" id="UP001164748">
    <property type="component" value="Plasmid unnamed"/>
</dbReference>
<dbReference type="AlphaFoldDB" id="A0AA47LTB2"/>
<evidence type="ECO:0000313" key="2">
    <source>
        <dbReference type="EMBL" id="WBA10142.1"/>
    </source>
</evidence>
<dbReference type="GO" id="GO:0016747">
    <property type="term" value="F:acyltransferase activity, transferring groups other than amino-acyl groups"/>
    <property type="evidence" value="ECO:0007669"/>
    <property type="project" value="InterPro"/>
</dbReference>
<name>A0AA47LTB2_9GAMM</name>
<dbReference type="SUPFAM" id="SSF55729">
    <property type="entry name" value="Acyl-CoA N-acyltransferases (Nat)"/>
    <property type="match status" value="1"/>
</dbReference>
<geneLocation type="plasmid" evidence="2 3">
    <name>unnamed</name>
</geneLocation>
<keyword evidence="2" id="KW-0012">Acyltransferase</keyword>
<dbReference type="PROSITE" id="PS51186">
    <property type="entry name" value="GNAT"/>
    <property type="match status" value="1"/>
</dbReference>
<dbReference type="InterPro" id="IPR000182">
    <property type="entry name" value="GNAT_dom"/>
</dbReference>